<organism evidence="1 2">
    <name type="scientific">Hymenolepis diminuta</name>
    <name type="common">Rat tapeworm</name>
    <dbReference type="NCBI Taxonomy" id="6216"/>
    <lineage>
        <taxon>Eukaryota</taxon>
        <taxon>Metazoa</taxon>
        <taxon>Spiralia</taxon>
        <taxon>Lophotrochozoa</taxon>
        <taxon>Platyhelminthes</taxon>
        <taxon>Cestoda</taxon>
        <taxon>Eucestoda</taxon>
        <taxon>Cyclophyllidea</taxon>
        <taxon>Hymenolepididae</taxon>
        <taxon>Hymenolepis</taxon>
    </lineage>
</organism>
<sequence length="53" mass="5850">LFYCGSFNTFWSNQLLVFFSTIVVSPYSSSYKLVLVAVVVGCQPLVVTPTPTE</sequence>
<evidence type="ECO:0000313" key="1">
    <source>
        <dbReference type="EMBL" id="VUZ52938.1"/>
    </source>
</evidence>
<dbReference type="AlphaFoldDB" id="A0A564Z214"/>
<dbReference type="EMBL" id="CABIJS010000543">
    <property type="protein sequence ID" value="VUZ52938.1"/>
    <property type="molecule type" value="Genomic_DNA"/>
</dbReference>
<proteinExistence type="predicted"/>
<evidence type="ECO:0000313" key="2">
    <source>
        <dbReference type="Proteomes" id="UP000321570"/>
    </source>
</evidence>
<accession>A0A564Z214</accession>
<protein>
    <submittedName>
        <fullName evidence="1">Uncharacterized protein</fullName>
    </submittedName>
</protein>
<dbReference type="Proteomes" id="UP000321570">
    <property type="component" value="Unassembled WGS sequence"/>
</dbReference>
<keyword evidence="2" id="KW-1185">Reference proteome</keyword>
<feature type="non-terminal residue" evidence="1">
    <location>
        <position position="1"/>
    </location>
</feature>
<reference evidence="1 2" key="1">
    <citation type="submission" date="2019-07" db="EMBL/GenBank/DDBJ databases">
        <authorList>
            <person name="Jastrzebski P J."/>
            <person name="Paukszto L."/>
            <person name="Jastrzebski P J."/>
        </authorList>
    </citation>
    <scope>NUCLEOTIDE SEQUENCE [LARGE SCALE GENOMIC DNA]</scope>
    <source>
        <strain evidence="1 2">WMS-il1</strain>
    </source>
</reference>
<gene>
    <name evidence="1" type="ORF">WMSIL1_LOCUS11374</name>
</gene>
<name>A0A564Z214_HYMDI</name>